<evidence type="ECO:0000313" key="3">
    <source>
        <dbReference type="EMBL" id="OAE30401.1"/>
    </source>
</evidence>
<keyword evidence="4" id="KW-1185">Reference proteome</keyword>
<comment type="caution">
    <text evidence="3">The sequence shown here is derived from an EMBL/GenBank/DDBJ whole genome shotgun (WGS) entry which is preliminary data.</text>
</comment>
<keyword evidence="1" id="KW-0175">Coiled coil</keyword>
<feature type="region of interest" description="Disordered" evidence="2">
    <location>
        <begin position="109"/>
        <end position="131"/>
    </location>
</feature>
<name>A0A176WCP2_MARPO</name>
<feature type="coiled-coil region" evidence="1">
    <location>
        <begin position="341"/>
        <end position="436"/>
    </location>
</feature>
<sequence>MAIFQILKSHRTSYMTSWQVGFVELALASSTNPTKPNSRGSYFVEGHAAACDEEKGGSVNHLSSFLINFYRSMGCLTAEGKETIFLVVSDESGKFVKDVEVDTDLDEVSAITPPGRPRAEKGPQGARAPRKRKFCEMDKERRRESLAVPVRLRATNEQTRPKQKARKLILTACGNTNSGRASIAEGSPSSEDEDGGTEVLERPTELPAPKAHMPSEEELRLADQRDRLAATARVPVPETFLPSEQVPSEEAPSVQRPFENNPTPEGKTYEDRNAETRVPFAEGVNNLTSAEPEWEDLARPTGVGSPTPLEMLTGYGVEAAAEEAARPSARESPRCSAATEILELEEETHSEEEEVESVQGTPTGVLCEQVDQWALTRKLQKAALKLRDEMVKRARHELDELRAKIQTDISVKHVQIRNLTKELVRKTQALEESEAARRADEELLGGLQSQCEELRA</sequence>
<protein>
    <submittedName>
        <fullName evidence="3">Uncharacterized protein</fullName>
    </submittedName>
</protein>
<dbReference type="Proteomes" id="UP000077202">
    <property type="component" value="Unassembled WGS sequence"/>
</dbReference>
<dbReference type="EMBL" id="LVLJ01001336">
    <property type="protein sequence ID" value="OAE30401.1"/>
    <property type="molecule type" value="Genomic_DNA"/>
</dbReference>
<evidence type="ECO:0000256" key="1">
    <source>
        <dbReference type="SAM" id="Coils"/>
    </source>
</evidence>
<feature type="region of interest" description="Disordered" evidence="2">
    <location>
        <begin position="236"/>
        <end position="279"/>
    </location>
</feature>
<dbReference type="AlphaFoldDB" id="A0A176WCP2"/>
<gene>
    <name evidence="3" type="ORF">AXG93_3612s1240</name>
</gene>
<evidence type="ECO:0000313" key="4">
    <source>
        <dbReference type="Proteomes" id="UP000077202"/>
    </source>
</evidence>
<organism evidence="3 4">
    <name type="scientific">Marchantia polymorpha subsp. ruderalis</name>
    <dbReference type="NCBI Taxonomy" id="1480154"/>
    <lineage>
        <taxon>Eukaryota</taxon>
        <taxon>Viridiplantae</taxon>
        <taxon>Streptophyta</taxon>
        <taxon>Embryophyta</taxon>
        <taxon>Marchantiophyta</taxon>
        <taxon>Marchantiopsida</taxon>
        <taxon>Marchantiidae</taxon>
        <taxon>Marchantiales</taxon>
        <taxon>Marchantiaceae</taxon>
        <taxon>Marchantia</taxon>
    </lineage>
</organism>
<proteinExistence type="predicted"/>
<accession>A0A176WCP2</accession>
<evidence type="ECO:0000256" key="2">
    <source>
        <dbReference type="SAM" id="MobiDB-lite"/>
    </source>
</evidence>
<reference evidence="3" key="1">
    <citation type="submission" date="2016-03" db="EMBL/GenBank/DDBJ databases">
        <title>Mechanisms controlling the formation of the plant cell surface in tip-growing cells are functionally conserved among land plants.</title>
        <authorList>
            <person name="Honkanen S."/>
            <person name="Jones V.A."/>
            <person name="Morieri G."/>
            <person name="Champion C."/>
            <person name="Hetherington A.J."/>
            <person name="Kelly S."/>
            <person name="Saint-Marcoux D."/>
            <person name="Proust H."/>
            <person name="Prescott H."/>
            <person name="Dolan L."/>
        </authorList>
    </citation>
    <scope>NUCLEOTIDE SEQUENCE [LARGE SCALE GENOMIC DNA]</scope>
    <source>
        <tissue evidence="3">Whole gametophyte</tissue>
    </source>
</reference>
<feature type="region of interest" description="Disordered" evidence="2">
    <location>
        <begin position="172"/>
        <end position="199"/>
    </location>
</feature>